<proteinExistence type="predicted"/>
<organism evidence="1 2">
    <name type="scientific">Allosphingosinicella deserti</name>
    <dbReference type="NCBI Taxonomy" id="2116704"/>
    <lineage>
        <taxon>Bacteria</taxon>
        <taxon>Pseudomonadati</taxon>
        <taxon>Pseudomonadota</taxon>
        <taxon>Alphaproteobacteria</taxon>
        <taxon>Sphingomonadales</taxon>
        <taxon>Sphingomonadaceae</taxon>
        <taxon>Allosphingosinicella</taxon>
    </lineage>
</organism>
<protein>
    <submittedName>
        <fullName evidence="1">Uncharacterized protein</fullName>
    </submittedName>
</protein>
<name>A0A2P7QUU7_9SPHN</name>
<keyword evidence="2" id="KW-1185">Reference proteome</keyword>
<dbReference type="Proteomes" id="UP000241167">
    <property type="component" value="Unassembled WGS sequence"/>
</dbReference>
<evidence type="ECO:0000313" key="2">
    <source>
        <dbReference type="Proteomes" id="UP000241167"/>
    </source>
</evidence>
<reference evidence="1 2" key="1">
    <citation type="submission" date="2018-03" db="EMBL/GenBank/DDBJ databases">
        <title>The draft genome of Sphingosinicella sp. GL-C-18.</title>
        <authorList>
            <person name="Liu L."/>
            <person name="Li L."/>
            <person name="Liang L."/>
            <person name="Zhang X."/>
            <person name="Wang T."/>
        </authorList>
    </citation>
    <scope>NUCLEOTIDE SEQUENCE [LARGE SCALE GENOMIC DNA]</scope>
    <source>
        <strain evidence="1 2">GL-C-18</strain>
    </source>
</reference>
<dbReference type="SUPFAM" id="SSF53756">
    <property type="entry name" value="UDP-Glycosyltransferase/glycogen phosphorylase"/>
    <property type="match status" value="1"/>
</dbReference>
<evidence type="ECO:0000313" key="1">
    <source>
        <dbReference type="EMBL" id="PSJ41714.1"/>
    </source>
</evidence>
<dbReference type="AlphaFoldDB" id="A0A2P7QUU7"/>
<gene>
    <name evidence="1" type="ORF">C7I55_05360</name>
</gene>
<sequence length="371" mass="41084">MSKLMYVTTRMVDPPQGGRAMLSRLHWRALSTLFGDRMVVHELDRAENSAGMAAALGGYLDGLTPATELVILDRLAAEGIDRLYIDGSNFGRLAQAVRKRLPRVQIFTFFHNVEARFFLGAVRQTKSVRAIGVLLANYLAERKAVRASHRLITLSRRDSRLLSRIYRRAGTDVLPMAMEDKLPAAPVSTEPGQEQDGGGYALFVGGAFYANVAGILWFARKVAPHVALPTLVVGRGLESFKDELERFPNVRVVGAVDDLARLYLDAAVVIAPIFDGSGMKTKVAEALMFGKRIIGTPEAFSGYEDIIDEAGWMCRTEAEFIAAIRHLEIDQPPRFDATLRARYESDYSREAATARLFRILERRGDTCAGEC</sequence>
<accession>A0A2P7QUU7</accession>
<comment type="caution">
    <text evidence="1">The sequence shown here is derived from an EMBL/GenBank/DDBJ whole genome shotgun (WGS) entry which is preliminary data.</text>
</comment>
<dbReference type="EMBL" id="PXYI01000002">
    <property type="protein sequence ID" value="PSJ41714.1"/>
    <property type="molecule type" value="Genomic_DNA"/>
</dbReference>
<dbReference type="Gene3D" id="3.40.50.2000">
    <property type="entry name" value="Glycogen Phosphorylase B"/>
    <property type="match status" value="1"/>
</dbReference>
<dbReference type="RefSeq" id="WP_106511879.1">
    <property type="nucleotide sequence ID" value="NZ_PXYI01000002.1"/>
</dbReference>
<dbReference type="OrthoDB" id="9807795at2"/>
<dbReference type="Pfam" id="PF13692">
    <property type="entry name" value="Glyco_trans_1_4"/>
    <property type="match status" value="1"/>
</dbReference>